<keyword evidence="2" id="KW-0963">Cytoplasm</keyword>
<evidence type="ECO:0000256" key="4">
    <source>
        <dbReference type="ARBA" id="ARBA00022737"/>
    </source>
</evidence>
<comment type="caution">
    <text evidence="19">The sequence shown here is derived from an EMBL/GenBank/DDBJ whole genome shotgun (WGS) entry which is preliminary data.</text>
</comment>
<evidence type="ECO:0000313" key="19">
    <source>
        <dbReference type="EMBL" id="NHZ92754.1"/>
    </source>
</evidence>
<keyword evidence="6" id="KW-0227">DNA damage</keyword>
<evidence type="ECO:0000256" key="9">
    <source>
        <dbReference type="ARBA" id="ARBA00022833"/>
    </source>
</evidence>
<comment type="subcellular location">
    <subcellularLocation>
        <location evidence="1">Cytoplasm</location>
    </subcellularLocation>
</comment>
<dbReference type="SUPFAM" id="SSF52540">
    <property type="entry name" value="P-loop containing nucleoside triphosphate hydrolases"/>
    <property type="match status" value="2"/>
</dbReference>
<keyword evidence="4" id="KW-0677">Repeat</keyword>
<evidence type="ECO:0000256" key="17">
    <source>
        <dbReference type="SAM" id="MobiDB-lite"/>
    </source>
</evidence>
<keyword evidence="7" id="KW-0228">DNA excision</keyword>
<evidence type="ECO:0000313" key="20">
    <source>
        <dbReference type="Proteomes" id="UP000609726"/>
    </source>
</evidence>
<comment type="similarity">
    <text evidence="14">Belongs to the ABC transporter superfamily. UvrA family.</text>
</comment>
<evidence type="ECO:0000256" key="12">
    <source>
        <dbReference type="ARBA" id="ARBA00023125"/>
    </source>
</evidence>
<evidence type="ECO:0000256" key="3">
    <source>
        <dbReference type="ARBA" id="ARBA00022723"/>
    </source>
</evidence>
<evidence type="ECO:0000256" key="11">
    <source>
        <dbReference type="ARBA" id="ARBA00022881"/>
    </source>
</evidence>
<evidence type="ECO:0000256" key="1">
    <source>
        <dbReference type="ARBA" id="ARBA00004496"/>
    </source>
</evidence>
<evidence type="ECO:0000256" key="8">
    <source>
        <dbReference type="ARBA" id="ARBA00022771"/>
    </source>
</evidence>
<evidence type="ECO:0000256" key="5">
    <source>
        <dbReference type="ARBA" id="ARBA00022741"/>
    </source>
</evidence>
<dbReference type="PROSITE" id="PS00211">
    <property type="entry name" value="ABC_TRANSPORTER_1"/>
    <property type="match status" value="1"/>
</dbReference>
<name>A0ABX0P0E9_9BURK</name>
<dbReference type="InterPro" id="IPR017871">
    <property type="entry name" value="ABC_transporter-like_CS"/>
</dbReference>
<feature type="region of interest" description="Disordered" evidence="17">
    <location>
        <begin position="538"/>
        <end position="564"/>
    </location>
</feature>
<keyword evidence="3" id="KW-0479">Metal-binding</keyword>
<keyword evidence="11" id="KW-0267">Excision nuclease</keyword>
<protein>
    <recommendedName>
        <fullName evidence="15">UvrABC system protein A</fullName>
    </recommendedName>
    <alternativeName>
        <fullName evidence="16">Excinuclease ABC subunit A</fullName>
    </alternativeName>
</protein>
<dbReference type="PANTHER" id="PTHR43152">
    <property type="entry name" value="UVRABC SYSTEM PROTEIN A"/>
    <property type="match status" value="1"/>
</dbReference>
<dbReference type="Gene3D" id="1.20.1580.10">
    <property type="entry name" value="ABC transporter ATPase like domain"/>
    <property type="match status" value="2"/>
</dbReference>
<keyword evidence="5" id="KW-0547">Nucleotide-binding</keyword>
<keyword evidence="8" id="KW-0863">Zinc-finger</keyword>
<dbReference type="Gene3D" id="1.10.8.280">
    <property type="entry name" value="ABC transporter ATPase domain-like"/>
    <property type="match status" value="1"/>
</dbReference>
<dbReference type="Proteomes" id="UP000609726">
    <property type="component" value="Unassembled WGS sequence"/>
</dbReference>
<evidence type="ECO:0000256" key="15">
    <source>
        <dbReference type="ARBA" id="ARBA00039316"/>
    </source>
</evidence>
<keyword evidence="20" id="KW-1185">Reference proteome</keyword>
<reference evidence="19 20" key="1">
    <citation type="submission" date="2019-10" db="EMBL/GenBank/DDBJ databases">
        <title>Taxonomy of Antarctic Massilia spp.: description of Massilia rubra sp. nov., Massilia aquatica sp. nov., Massilia mucilaginosa sp. nov., Massilia frigida sp. nov. isolated from streams, lakes and regoliths.</title>
        <authorList>
            <person name="Holochova P."/>
            <person name="Sedlacek I."/>
            <person name="Kralova S."/>
            <person name="Maslanova I."/>
            <person name="Busse H.-J."/>
            <person name="Stankova E."/>
            <person name="Vrbovska V."/>
            <person name="Kovarovic V."/>
            <person name="Bartak M."/>
            <person name="Svec P."/>
            <person name="Pantucek R."/>
        </authorList>
    </citation>
    <scope>NUCLEOTIDE SEQUENCE [LARGE SCALE GENOMIC DNA]</scope>
    <source>
        <strain evidence="19 20">CCM 8733</strain>
    </source>
</reference>
<organism evidence="19 20">
    <name type="scientific">Massilia mucilaginosa</name>
    <dbReference type="NCBI Taxonomy" id="2609282"/>
    <lineage>
        <taxon>Bacteria</taxon>
        <taxon>Pseudomonadati</taxon>
        <taxon>Pseudomonadota</taxon>
        <taxon>Betaproteobacteria</taxon>
        <taxon>Burkholderiales</taxon>
        <taxon>Oxalobacteraceae</taxon>
        <taxon>Telluria group</taxon>
        <taxon>Massilia</taxon>
    </lineage>
</organism>
<accession>A0ABX0P0E9</accession>
<feature type="compositionally biased region" description="Low complexity" evidence="17">
    <location>
        <begin position="538"/>
        <end position="552"/>
    </location>
</feature>
<evidence type="ECO:0000256" key="2">
    <source>
        <dbReference type="ARBA" id="ARBA00022490"/>
    </source>
</evidence>
<evidence type="ECO:0000256" key="6">
    <source>
        <dbReference type="ARBA" id="ARBA00022763"/>
    </source>
</evidence>
<feature type="domain" description="UvrA DNA-binding" evidence="18">
    <location>
        <begin position="172"/>
        <end position="275"/>
    </location>
</feature>
<keyword evidence="13" id="KW-0234">DNA repair</keyword>
<gene>
    <name evidence="19" type="ORF">F2P45_27655</name>
</gene>
<dbReference type="InterPro" id="IPR041552">
    <property type="entry name" value="UvrA_DNA-bd"/>
</dbReference>
<sequence length="1068" mass="114954">MANDTIRLEGVRTHNLKGVSLRIPKNQLVVVTGVSGSGKSSLIFDTLYKYAKALYLGALGSNNMDAGESDYQVERIGGVQAPVALEQSTRRLSNPRSTVGTLLGIERSLRVLFARCGAPACPVCLGAVDARLQCGACGCIAEPLTPSHFSANRKEGMCLECNGMGRVTAFSEDKVVPDRARSLTWIWDNAVGGTYSIPNVRKVFEAMCADKGIALDVPYDSLSEAQRAMVLHGCDDTYFVSVGKVSNNMRFDGILGYLDKQYRNTSSATRRVALESYLGESHCSACGGARLRPESLAVRIAGYTIAELQQVSARQLGATLETLAARLALSPAAAEVLRLCLTQCRNLSDVGLPYLTLARKVTSLSDGELQRILLAQHVASDLSGVMYILDEPSIGLHERDTRKLLSVLTQLRDMGNSVIVIEHDETIIRAADWLIEIGPGAGQDGGELVFEGSFADMRASTASLTARCLAQPPGQRPRRDLSGAPWFAVAPSNRNNLKAASARFPFNALTCVTGVSGAGKSSLVRSIYEQAVRAMDQAPAAESKAPKAAKGAKGAKGAGKTGGRFDSVVNVEQKPIGRSTRSTIATYVGISDDIRDLFAAHPHAAAADLGRAHFSTNVAGGRCETCKGQGEVEVDMHFLKSDYVACPECHGMQFHEDVLAIRWEDKNIHELLALSADEALGFFAGHEQPQCERIRKALGLLKEFGIAYLTLGQSTTSLSGGEAQRINLVAELAAKKAGHTLYIFDEPTRGLHMADLEHLTRMVDGLLAQGHTVLMIEHNMDMIWLADHVIDVGPEGGEQGGNVLYSGSIDGLLECAASHTGRYLAQYRQQRNGEAPAAARPCAARDGLPARTSATLAQAGALHFPAPAQFEHTWDAVSGLADSVRDSDSAALLTEFLGEAAGSEHLGGLNRVHHAAIYLGDYENDQDVFAWFAFLDQLAGAGVVRGVEHGPSYIAPKQYGTPGWWVSLERADGFVIEMFCCRAFGPWLERTPVQRARLMSHAALAVNDREQVLPTLQALVRSSPQVELIAFTEGDELGHCYGHLRNNHNNFVIELVHSHGAARENVHV</sequence>
<evidence type="ECO:0000256" key="10">
    <source>
        <dbReference type="ARBA" id="ARBA00022840"/>
    </source>
</evidence>
<evidence type="ECO:0000256" key="16">
    <source>
        <dbReference type="ARBA" id="ARBA00042156"/>
    </source>
</evidence>
<evidence type="ECO:0000259" key="18">
    <source>
        <dbReference type="Pfam" id="PF17755"/>
    </source>
</evidence>
<dbReference type="PANTHER" id="PTHR43152:SF3">
    <property type="entry name" value="UVRABC SYSTEM PROTEIN A"/>
    <property type="match status" value="1"/>
</dbReference>
<keyword evidence="10" id="KW-0067">ATP-binding</keyword>
<proteinExistence type="inferred from homology"/>
<keyword evidence="12" id="KW-0238">DNA-binding</keyword>
<keyword evidence="9" id="KW-0862">Zinc</keyword>
<dbReference type="Pfam" id="PF17755">
    <property type="entry name" value="UvrA_DNA-bind"/>
    <property type="match status" value="1"/>
</dbReference>
<dbReference type="InterPro" id="IPR027417">
    <property type="entry name" value="P-loop_NTPase"/>
</dbReference>
<evidence type="ECO:0000256" key="7">
    <source>
        <dbReference type="ARBA" id="ARBA00022769"/>
    </source>
</evidence>
<dbReference type="EMBL" id="WHJH01000052">
    <property type="protein sequence ID" value="NHZ92754.1"/>
    <property type="molecule type" value="Genomic_DNA"/>
</dbReference>
<dbReference type="Gene3D" id="3.40.50.300">
    <property type="entry name" value="P-loop containing nucleotide triphosphate hydrolases"/>
    <property type="match status" value="2"/>
</dbReference>
<evidence type="ECO:0000256" key="13">
    <source>
        <dbReference type="ARBA" id="ARBA00023204"/>
    </source>
</evidence>
<evidence type="ECO:0000256" key="14">
    <source>
        <dbReference type="ARBA" id="ARBA00038000"/>
    </source>
</evidence>